<dbReference type="RefSeq" id="WP_190855968.1">
    <property type="nucleotide sequence ID" value="NZ_AP023440.1"/>
</dbReference>
<feature type="compositionally biased region" description="Gly residues" evidence="1">
    <location>
        <begin position="33"/>
        <end position="43"/>
    </location>
</feature>
<name>A0A7G1PAI1_9ACTN</name>
<evidence type="ECO:0000256" key="1">
    <source>
        <dbReference type="SAM" id="MobiDB-lite"/>
    </source>
</evidence>
<gene>
    <name evidence="2" type="ORF">GCM10017557_49740</name>
</gene>
<sequence length="106" mass="11242">MAVRFRVRGLVGRRLGRGTGTGTGPGPGPGPGPGHWHGSGLGSGLAPADLAGRVCSELAIDLPDEDLGEYLYDCIDLYEMGSKPRCEEVEYLGMVQEAIDRIERGE</sequence>
<dbReference type="AlphaFoldDB" id="A0A7G1PAI1"/>
<feature type="region of interest" description="Disordered" evidence="1">
    <location>
        <begin position="11"/>
        <end position="43"/>
    </location>
</feature>
<evidence type="ECO:0000313" key="3">
    <source>
        <dbReference type="Proteomes" id="UP000516444"/>
    </source>
</evidence>
<organism evidence="2 3">
    <name type="scientific">Streptomyces aurantiacus</name>
    <dbReference type="NCBI Taxonomy" id="47760"/>
    <lineage>
        <taxon>Bacteria</taxon>
        <taxon>Bacillati</taxon>
        <taxon>Actinomycetota</taxon>
        <taxon>Actinomycetes</taxon>
        <taxon>Kitasatosporales</taxon>
        <taxon>Streptomycetaceae</taxon>
        <taxon>Streptomyces</taxon>
        <taxon>Streptomyces aurantiacus group</taxon>
    </lineage>
</organism>
<evidence type="ECO:0000313" key="2">
    <source>
        <dbReference type="EMBL" id="BCL30115.1"/>
    </source>
</evidence>
<reference evidence="2 3" key="1">
    <citation type="journal article" date="2014" name="Int. J. Syst. Evol. Microbiol.">
        <title>Complete genome sequence of Corynebacterium casei LMG S-19264T (=DSM 44701T), isolated from a smear-ripened cheese.</title>
        <authorList>
            <consortium name="US DOE Joint Genome Institute (JGI-PGF)"/>
            <person name="Walter F."/>
            <person name="Albersmeier A."/>
            <person name="Kalinowski J."/>
            <person name="Ruckert C."/>
        </authorList>
    </citation>
    <scope>NUCLEOTIDE SEQUENCE [LARGE SCALE GENOMIC DNA]</scope>
    <source>
        <strain evidence="2 3">JCM 4677</strain>
    </source>
</reference>
<accession>A0A7G1PAI1</accession>
<proteinExistence type="predicted"/>
<keyword evidence="3" id="KW-1185">Reference proteome</keyword>
<dbReference type="KEGG" id="sgm:GCM10017557_49740"/>
<protein>
    <submittedName>
        <fullName evidence="2">Uncharacterized protein</fullName>
    </submittedName>
</protein>
<dbReference type="EMBL" id="AP023440">
    <property type="protein sequence ID" value="BCL30115.1"/>
    <property type="molecule type" value="Genomic_DNA"/>
</dbReference>
<dbReference type="Proteomes" id="UP000516444">
    <property type="component" value="Chromosome"/>
</dbReference>